<accession>A0AAQ3UAI9</accession>
<keyword evidence="3" id="KW-1185">Reference proteome</keyword>
<evidence type="ECO:0000313" key="2">
    <source>
        <dbReference type="EMBL" id="WVZ86902.1"/>
    </source>
</evidence>
<feature type="region of interest" description="Disordered" evidence="1">
    <location>
        <begin position="136"/>
        <end position="185"/>
    </location>
</feature>
<proteinExistence type="predicted"/>
<dbReference type="PANTHER" id="PTHR35282:SF8">
    <property type="entry name" value="SMP DOMAIN-CONTAINING PROTEIN"/>
    <property type="match status" value="1"/>
</dbReference>
<reference evidence="2 3" key="1">
    <citation type="submission" date="2024-02" db="EMBL/GenBank/DDBJ databases">
        <title>High-quality chromosome-scale genome assembly of Pensacola bahiagrass (Paspalum notatum Flugge var. saurae).</title>
        <authorList>
            <person name="Vega J.M."/>
            <person name="Podio M."/>
            <person name="Orjuela J."/>
            <person name="Siena L.A."/>
            <person name="Pessino S.C."/>
            <person name="Combes M.C."/>
            <person name="Mariac C."/>
            <person name="Albertini E."/>
            <person name="Pupilli F."/>
            <person name="Ortiz J.P.A."/>
            <person name="Leblanc O."/>
        </authorList>
    </citation>
    <scope>NUCLEOTIDE SEQUENCE [LARGE SCALE GENOMIC DNA]</scope>
    <source>
        <strain evidence="2">R1</strain>
        <tissue evidence="2">Leaf</tissue>
    </source>
</reference>
<evidence type="ECO:0000256" key="1">
    <source>
        <dbReference type="SAM" id="MobiDB-lite"/>
    </source>
</evidence>
<dbReference type="Pfam" id="PF21737">
    <property type="entry name" value="DUF6865"/>
    <property type="match status" value="1"/>
</dbReference>
<gene>
    <name evidence="2" type="ORF">U9M48_033617</name>
</gene>
<dbReference type="AlphaFoldDB" id="A0AAQ3UAI9"/>
<protein>
    <submittedName>
        <fullName evidence="2">Uncharacterized protein</fullName>
    </submittedName>
</protein>
<dbReference type="PANTHER" id="PTHR35282">
    <property type="entry name" value="F5D14.24 PROTEIN"/>
    <property type="match status" value="1"/>
</dbReference>
<organism evidence="2 3">
    <name type="scientific">Paspalum notatum var. saurae</name>
    <dbReference type="NCBI Taxonomy" id="547442"/>
    <lineage>
        <taxon>Eukaryota</taxon>
        <taxon>Viridiplantae</taxon>
        <taxon>Streptophyta</taxon>
        <taxon>Embryophyta</taxon>
        <taxon>Tracheophyta</taxon>
        <taxon>Spermatophyta</taxon>
        <taxon>Magnoliopsida</taxon>
        <taxon>Liliopsida</taxon>
        <taxon>Poales</taxon>
        <taxon>Poaceae</taxon>
        <taxon>PACMAD clade</taxon>
        <taxon>Panicoideae</taxon>
        <taxon>Andropogonodae</taxon>
        <taxon>Paspaleae</taxon>
        <taxon>Paspalinae</taxon>
        <taxon>Paspalum</taxon>
    </lineage>
</organism>
<name>A0AAQ3UAI9_PASNO</name>
<sequence length="185" mass="19406">MASGCGARQCQKPGTLFHQSLADRWGPRRHVPGDADSRVLVKISSSCLIWILEPFGKPQPDLIRGRSTSCTVRAATDGGGCCGPRSPALAPGDKGKGPPTLHWLMASPAAAPAEFKKLEAARQSLIAISQSAPEIRAPAIRPSKGGMENGQDGVAEQRNRAKLISISNQSPDARPMPCPPKNGAA</sequence>
<dbReference type="InterPro" id="IPR049198">
    <property type="entry name" value="DUF6865"/>
</dbReference>
<feature type="compositionally biased region" description="Pro residues" evidence="1">
    <location>
        <begin position="174"/>
        <end position="185"/>
    </location>
</feature>
<dbReference type="Proteomes" id="UP001341281">
    <property type="component" value="Chromosome 07"/>
</dbReference>
<evidence type="ECO:0000313" key="3">
    <source>
        <dbReference type="Proteomes" id="UP001341281"/>
    </source>
</evidence>
<dbReference type="EMBL" id="CP144751">
    <property type="protein sequence ID" value="WVZ86902.1"/>
    <property type="molecule type" value="Genomic_DNA"/>
</dbReference>